<dbReference type="AlphaFoldDB" id="A0A269PCV2"/>
<evidence type="ECO:0000313" key="2">
    <source>
        <dbReference type="EMBL" id="PAJ69693.1"/>
    </source>
</evidence>
<reference evidence="2 3" key="1">
    <citation type="submission" date="2017-08" db="EMBL/GenBank/DDBJ databases">
        <authorList>
            <person name="de Groot N.N."/>
        </authorList>
    </citation>
    <scope>NUCLEOTIDE SEQUENCE [LARGE SCALE GENOMIC DNA]</scope>
    <source>
        <strain evidence="2 3">NBT06-6</strain>
    </source>
</reference>
<accession>A0A269PCV2</accession>
<dbReference type="InterPro" id="IPR045472">
    <property type="entry name" value="DUF6493"/>
</dbReference>
<feature type="domain" description="DUF6493" evidence="1">
    <location>
        <begin position="102"/>
        <end position="219"/>
    </location>
</feature>
<name>A0A269PCV2_9CORY</name>
<proteinExistence type="predicted"/>
<comment type="caution">
    <text evidence="2">The sequence shown here is derived from an EMBL/GenBank/DDBJ whole genome shotgun (WGS) entry which is preliminary data.</text>
</comment>
<dbReference type="Pfam" id="PF20103">
    <property type="entry name" value="DUF6493"/>
    <property type="match status" value="1"/>
</dbReference>
<organism evidence="2 3">
    <name type="scientific">Corynebacterium hadale</name>
    <dbReference type="NCBI Taxonomy" id="2026255"/>
    <lineage>
        <taxon>Bacteria</taxon>
        <taxon>Bacillati</taxon>
        <taxon>Actinomycetota</taxon>
        <taxon>Actinomycetes</taxon>
        <taxon>Mycobacteriales</taxon>
        <taxon>Corynebacteriaceae</taxon>
        <taxon>Corynebacterium</taxon>
    </lineage>
</organism>
<evidence type="ECO:0000259" key="1">
    <source>
        <dbReference type="Pfam" id="PF20103"/>
    </source>
</evidence>
<evidence type="ECO:0000313" key="3">
    <source>
        <dbReference type="Proteomes" id="UP000215771"/>
    </source>
</evidence>
<sequence>MNYFEQLSKEQADKDHWMTVKWWHPGMTLEEAYETIRALPIDPNYLIENPTQPEQEGWNQFRGDTFIQIRLRELFEGYTIEHGDPYFIGLMGQAGFERDFLLWHDTELREALIWPLFSIEGIQEVSFTTMEKKYWPGWAKSLAALVNEGMLDRDRLLDEMLKALNRGFPAHRVRWFTQHYEDFAPSEEETTKRQHLLIAAMSSGVGSTTTFAVKQLSRLSELDADGFVAAAAHALSGSKATAITALKMLEKISAERENLAAGIAIAAQTGLYHAKDEVVRRSAALLRTLNRAELIDAARDTLSPVMALELFGPQNTSSAEDPGVPSASLAQHVEAQPVTPWTDEDALFRTRELLATPDAVRFALLLAWLAETGPRALEILTPVLPNDGPASSATDARWLLAQCRCSPAEVEEANAFRLKTDLSRESLLRVVAIVHGLQPTRTLLSTPTDTFGRVDNMEFARRLATYPNRDDIWHDDALLAHLRLVDYQDDNTGYVPVQGVRAGCDCILWTPPEDRCTQCGASRVWVRTEQGWKDRSAKREEALPFLVSSPYSATRLPAERAIVAPSCVDAYTHDMEEDLDGGLSSHPEKQDPGIVDVLTWHPGTWSRHTARFLGKAMANVDPEMRAIAAELVATRLPEAIEADTTAREWAQIDNVILGRWAASLADAATLNPTYVRGVLAHLLPQLDHKTRDLSKLIELFRNVRLDTGPRELDAALCEWLDAFSGKSKAAQAAAALRKEA</sequence>
<dbReference type="RefSeq" id="WP_095277483.1">
    <property type="nucleotide sequence ID" value="NZ_CP047655.1"/>
</dbReference>
<gene>
    <name evidence="2" type="ORF">CIG21_07205</name>
</gene>
<protein>
    <recommendedName>
        <fullName evidence="1">DUF6493 domain-containing protein</fullName>
    </recommendedName>
</protein>
<dbReference type="Proteomes" id="UP000215771">
    <property type="component" value="Unassembled WGS sequence"/>
</dbReference>
<dbReference type="EMBL" id="NQMQ01000013">
    <property type="protein sequence ID" value="PAJ69693.1"/>
    <property type="molecule type" value="Genomic_DNA"/>
</dbReference>